<accession>A0LWB6</accession>
<dbReference type="AlphaFoldDB" id="A0LWB6"/>
<dbReference type="InParanoid" id="A0LWB6"/>
<dbReference type="Proteomes" id="UP000008221">
    <property type="component" value="Chromosome"/>
</dbReference>
<name>A0LWB6_ACIC1</name>
<dbReference type="STRING" id="351607.Acel_1954"/>
<evidence type="ECO:0000313" key="7">
    <source>
        <dbReference type="Proteomes" id="UP000008221"/>
    </source>
</evidence>
<dbReference type="EMBL" id="CP000481">
    <property type="protein sequence ID" value="ABK53726.1"/>
    <property type="molecule type" value="Genomic_DNA"/>
</dbReference>
<dbReference type="InterPro" id="IPR036188">
    <property type="entry name" value="FAD/NAD-bd_sf"/>
</dbReference>
<dbReference type="RefSeq" id="WP_011720789.1">
    <property type="nucleotide sequence ID" value="NC_008578.1"/>
</dbReference>
<proteinExistence type="predicted"/>
<evidence type="ECO:0000256" key="4">
    <source>
        <dbReference type="SAM" id="MobiDB-lite"/>
    </source>
</evidence>
<keyword evidence="7" id="KW-1185">Reference proteome</keyword>
<sequence>METDAIVIGSGPNGLVAANLLADAGWSVLVVEAAQQPGGGVRSGRYVDPDFISDACSAFYPLAIASPAMQAMQLERYGVRWRHADFAFAHPLPDGRALAVSRDVTETAALLDDVAPGSGAGWMELAALWKRAAPALMDALCTPFPPVRAGVRLARALYRSGLGRFARMALLPVRRFAEEWVREPTGLLFAGNALHADFAPESTMSGLYGWLLAMLAGDVGFPVPQGGAQRVTDALLARLRDRDGELLCGRRVTGILIRSGRAVGVRLADGDEIAARRAVLAAVPAPSLYGELIPPEHVPENVRRDLRNFQWDFGTVKIDWALHEPIPWTNDLVRRAGTVHIGASMDDLTRYAADLAMGLVPARPFVVLGQLSTVDPSRSPAGTESLWGYTHIPQQIRGDAGPDGISGAWTETEIEAFVRRIEDHIERYAPGFRECIKTRVVRGPAAMDADHPGLHNGAFGQGTAALHQQLIFRPLPGVARPETPIPGLYLASSSAHPGPGVHGACGANAARAALRADHLATRIFGAPLRRVCERVIRGPEHPASQRPVLDSPDRPPKRLS</sequence>
<feature type="domain" description="Amine oxidase" evidence="5">
    <location>
        <begin position="14"/>
        <end position="504"/>
    </location>
</feature>
<dbReference type="GO" id="GO:0016491">
    <property type="term" value="F:oxidoreductase activity"/>
    <property type="evidence" value="ECO:0007669"/>
    <property type="project" value="InterPro"/>
</dbReference>
<dbReference type="Pfam" id="PF01593">
    <property type="entry name" value="Amino_oxidase"/>
    <property type="match status" value="1"/>
</dbReference>
<dbReference type="Gene3D" id="3.50.50.60">
    <property type="entry name" value="FAD/NAD(P)-binding domain"/>
    <property type="match status" value="2"/>
</dbReference>
<dbReference type="PANTHER" id="PTHR10668">
    <property type="entry name" value="PHYTOENE DEHYDROGENASE"/>
    <property type="match status" value="1"/>
</dbReference>
<feature type="compositionally biased region" description="Basic and acidic residues" evidence="4">
    <location>
        <begin position="551"/>
        <end position="560"/>
    </location>
</feature>
<dbReference type="HOGENOM" id="CLU_019327_1_0_11"/>
<comment type="subunit">
    <text evidence="2">Interacts with COX5B; this interaction may contribute to localize PYROXD2 to the inner face of the inner mitochondrial membrane.</text>
</comment>
<dbReference type="KEGG" id="ace:Acel_1954"/>
<dbReference type="PANTHER" id="PTHR10668:SF105">
    <property type="entry name" value="DEHYDROGENASE-RELATED"/>
    <property type="match status" value="1"/>
</dbReference>
<evidence type="ECO:0000256" key="2">
    <source>
        <dbReference type="ARBA" id="ARBA00038825"/>
    </source>
</evidence>
<evidence type="ECO:0000256" key="1">
    <source>
        <dbReference type="ARBA" id="ARBA00037217"/>
    </source>
</evidence>
<evidence type="ECO:0000256" key="3">
    <source>
        <dbReference type="ARBA" id="ARBA00040298"/>
    </source>
</evidence>
<feature type="region of interest" description="Disordered" evidence="4">
    <location>
        <begin position="537"/>
        <end position="560"/>
    </location>
</feature>
<gene>
    <name evidence="6" type="ordered locus">Acel_1954</name>
</gene>
<organism evidence="6 7">
    <name type="scientific">Acidothermus cellulolyticus (strain ATCC 43068 / DSM 8971 / 11B)</name>
    <dbReference type="NCBI Taxonomy" id="351607"/>
    <lineage>
        <taxon>Bacteria</taxon>
        <taxon>Bacillati</taxon>
        <taxon>Actinomycetota</taxon>
        <taxon>Actinomycetes</taxon>
        <taxon>Acidothermales</taxon>
        <taxon>Acidothermaceae</taxon>
        <taxon>Acidothermus</taxon>
    </lineage>
</organism>
<reference evidence="6 7" key="1">
    <citation type="journal article" date="2009" name="Genome Res.">
        <title>Complete genome of the cellulolytic thermophile Acidothermus cellulolyticus 11B provides insights into its ecophysiological and evolutionary adaptations.</title>
        <authorList>
            <person name="Barabote R.D."/>
            <person name="Xie G."/>
            <person name="Leu D.H."/>
            <person name="Normand P."/>
            <person name="Necsulea A."/>
            <person name="Daubin V."/>
            <person name="Medigue C."/>
            <person name="Adney W.S."/>
            <person name="Xu X.C."/>
            <person name="Lapidus A."/>
            <person name="Parales R.E."/>
            <person name="Detter C."/>
            <person name="Pujic P."/>
            <person name="Bruce D."/>
            <person name="Lavire C."/>
            <person name="Challacombe J.F."/>
            <person name="Brettin T.S."/>
            <person name="Berry A.M."/>
        </authorList>
    </citation>
    <scope>NUCLEOTIDE SEQUENCE [LARGE SCALE GENOMIC DNA]</scope>
    <source>
        <strain evidence="7">ATCC 43068 / DSM 8971 / 11B</strain>
    </source>
</reference>
<comment type="function">
    <text evidence="1">Probable oxidoreductase that may play a role as regulator of mitochondrial function.</text>
</comment>
<dbReference type="InterPro" id="IPR002937">
    <property type="entry name" value="Amino_oxidase"/>
</dbReference>
<evidence type="ECO:0000313" key="6">
    <source>
        <dbReference type="EMBL" id="ABK53726.1"/>
    </source>
</evidence>
<dbReference type="SUPFAM" id="SSF51905">
    <property type="entry name" value="FAD/NAD(P)-binding domain"/>
    <property type="match status" value="1"/>
</dbReference>
<protein>
    <recommendedName>
        <fullName evidence="3">Pyridine nucleotide-disulfide oxidoreductase domain-containing protein 2</fullName>
    </recommendedName>
</protein>
<evidence type="ECO:0000259" key="5">
    <source>
        <dbReference type="Pfam" id="PF01593"/>
    </source>
</evidence>
<dbReference type="eggNOG" id="COG1233">
    <property type="taxonomic scope" value="Bacteria"/>
</dbReference>